<dbReference type="GO" id="GO:0016491">
    <property type="term" value="F:oxidoreductase activity"/>
    <property type="evidence" value="ECO:0007669"/>
    <property type="project" value="UniProtKB-KW"/>
</dbReference>
<dbReference type="FunFam" id="3.30.200.20:FF:000432">
    <property type="entry name" value="LRR receptor-like serine/threonine-protein kinase EFR"/>
    <property type="match status" value="1"/>
</dbReference>
<dbReference type="FunFam" id="3.80.10.10:FF:000288">
    <property type="entry name" value="LRR receptor-like serine/threonine-protein kinase EFR"/>
    <property type="match status" value="1"/>
</dbReference>
<evidence type="ECO:0000256" key="14">
    <source>
        <dbReference type="ARBA" id="ARBA00022777"/>
    </source>
</evidence>
<evidence type="ECO:0000313" key="27">
    <source>
        <dbReference type="Proteomes" id="UP000008311"/>
    </source>
</evidence>
<feature type="binding site" evidence="22">
    <location>
        <position position="736"/>
    </location>
    <ligand>
        <name>ATP</name>
        <dbReference type="ChEBI" id="CHEBI:30616"/>
    </ligand>
</feature>
<keyword evidence="7" id="KW-0597">Phosphoprotein</keyword>
<dbReference type="SUPFAM" id="SSF52058">
    <property type="entry name" value="L domain-like"/>
    <property type="match status" value="1"/>
</dbReference>
<dbReference type="SMART" id="SM00369">
    <property type="entry name" value="LRR_TYP"/>
    <property type="match status" value="5"/>
</dbReference>
<dbReference type="Gene3D" id="1.10.510.10">
    <property type="entry name" value="Transferase(Phosphotransferase) domain 1"/>
    <property type="match status" value="1"/>
</dbReference>
<dbReference type="PROSITE" id="PS50011">
    <property type="entry name" value="PROTEIN_KINASE_DOM"/>
    <property type="match status" value="1"/>
</dbReference>
<comment type="catalytic activity">
    <reaction evidence="20">
        <text>L-threonyl-[protein] + ATP = O-phospho-L-threonyl-[protein] + ADP + H(+)</text>
        <dbReference type="Rhea" id="RHEA:46608"/>
        <dbReference type="Rhea" id="RHEA-COMP:11060"/>
        <dbReference type="Rhea" id="RHEA-COMP:11605"/>
        <dbReference type="ChEBI" id="CHEBI:15378"/>
        <dbReference type="ChEBI" id="CHEBI:30013"/>
        <dbReference type="ChEBI" id="CHEBI:30616"/>
        <dbReference type="ChEBI" id="CHEBI:61977"/>
        <dbReference type="ChEBI" id="CHEBI:456216"/>
        <dbReference type="EC" id="2.7.11.1"/>
    </reaction>
</comment>
<keyword evidence="19" id="KW-0325">Glycoprotein</keyword>
<keyword evidence="18" id="KW-0675">Receptor</keyword>
<proteinExistence type="inferred from homology"/>
<dbReference type="PANTHER" id="PTHR27008">
    <property type="entry name" value="OS04G0122200 PROTEIN"/>
    <property type="match status" value="1"/>
</dbReference>
<dbReference type="Pfam" id="PF13855">
    <property type="entry name" value="LRR_8"/>
    <property type="match status" value="1"/>
</dbReference>
<comment type="subcellular location">
    <subcellularLocation>
        <location evidence="1">Cell membrane</location>
        <topology evidence="1">Single-pass type I membrane protein</topology>
    </subcellularLocation>
</comment>
<keyword evidence="9" id="KW-0808">Transferase</keyword>
<dbReference type="PROSITE" id="PS00107">
    <property type="entry name" value="PROTEIN_KINASE_ATP"/>
    <property type="match status" value="1"/>
</dbReference>
<dbReference type="Pfam" id="PF23598">
    <property type="entry name" value="LRR_14"/>
    <property type="match status" value="1"/>
</dbReference>
<evidence type="ECO:0000256" key="7">
    <source>
        <dbReference type="ARBA" id="ARBA00022553"/>
    </source>
</evidence>
<dbReference type="EC" id="2.7.11.1" evidence="4"/>
<dbReference type="Pfam" id="PF24141">
    <property type="entry name" value="LRR_ComC"/>
    <property type="match status" value="1"/>
</dbReference>
<dbReference type="InParanoid" id="B9SLM2"/>
<dbReference type="Pfam" id="PF00560">
    <property type="entry name" value="LRR_1"/>
    <property type="match status" value="2"/>
</dbReference>
<dbReference type="InterPro" id="IPR001611">
    <property type="entry name" value="Leu-rich_rpt"/>
</dbReference>
<dbReference type="SUPFAM" id="SSF56112">
    <property type="entry name" value="Protein kinase-like (PK-like)"/>
    <property type="match status" value="1"/>
</dbReference>
<dbReference type="GO" id="GO:0004674">
    <property type="term" value="F:protein serine/threonine kinase activity"/>
    <property type="evidence" value="ECO:0007669"/>
    <property type="project" value="UniProtKB-KW"/>
</dbReference>
<keyword evidence="13 22" id="KW-0547">Nucleotide-binding</keyword>
<evidence type="ECO:0000256" key="21">
    <source>
        <dbReference type="ARBA" id="ARBA00048679"/>
    </source>
</evidence>
<keyword evidence="26" id="KW-0560">Oxidoreductase</keyword>
<dbReference type="GO" id="GO:0106310">
    <property type="term" value="F:protein serine kinase activity"/>
    <property type="evidence" value="ECO:0007669"/>
    <property type="project" value="RHEA"/>
</dbReference>
<keyword evidence="11 24" id="KW-0732">Signal</keyword>
<evidence type="ECO:0000256" key="24">
    <source>
        <dbReference type="SAM" id="SignalP"/>
    </source>
</evidence>
<dbReference type="PANTHER" id="PTHR27008:SF449">
    <property type="entry name" value="PROTEIN KINASE DOMAIN-CONTAINING PROTEIN"/>
    <property type="match status" value="1"/>
</dbReference>
<feature type="domain" description="Protein kinase" evidence="25">
    <location>
        <begin position="707"/>
        <end position="1000"/>
    </location>
</feature>
<evidence type="ECO:0000256" key="15">
    <source>
        <dbReference type="ARBA" id="ARBA00022840"/>
    </source>
</evidence>
<accession>B9SLM2</accession>
<evidence type="ECO:0000256" key="6">
    <source>
        <dbReference type="ARBA" id="ARBA00022527"/>
    </source>
</evidence>
<keyword evidence="10 23" id="KW-0812">Transmembrane</keyword>
<organism evidence="26 27">
    <name type="scientific">Ricinus communis</name>
    <name type="common">Castor bean</name>
    <dbReference type="NCBI Taxonomy" id="3988"/>
    <lineage>
        <taxon>Eukaryota</taxon>
        <taxon>Viridiplantae</taxon>
        <taxon>Streptophyta</taxon>
        <taxon>Embryophyta</taxon>
        <taxon>Tracheophyta</taxon>
        <taxon>Spermatophyta</taxon>
        <taxon>Magnoliopsida</taxon>
        <taxon>eudicotyledons</taxon>
        <taxon>Gunneridae</taxon>
        <taxon>Pentapetalae</taxon>
        <taxon>rosids</taxon>
        <taxon>fabids</taxon>
        <taxon>Malpighiales</taxon>
        <taxon>Euphorbiaceae</taxon>
        <taxon>Acalyphoideae</taxon>
        <taxon>Acalypheae</taxon>
        <taxon>Ricinus</taxon>
    </lineage>
</organism>
<dbReference type="GO" id="GO:0005886">
    <property type="term" value="C:plasma membrane"/>
    <property type="evidence" value="ECO:0007669"/>
    <property type="project" value="UniProtKB-SubCell"/>
</dbReference>
<dbReference type="Proteomes" id="UP000008311">
    <property type="component" value="Unassembled WGS sequence"/>
</dbReference>
<dbReference type="InterPro" id="IPR055414">
    <property type="entry name" value="LRR_R13L4/SHOC2-like"/>
</dbReference>
<dbReference type="InterPro" id="IPR003591">
    <property type="entry name" value="Leu-rich_rpt_typical-subtyp"/>
</dbReference>
<dbReference type="Gene3D" id="3.80.10.10">
    <property type="entry name" value="Ribonuclease Inhibitor"/>
    <property type="match status" value="3"/>
</dbReference>
<comment type="similarity">
    <text evidence="2">Belongs to the protein kinase superfamily. Ser/Thr protein kinase family.</text>
</comment>
<reference evidence="27" key="1">
    <citation type="journal article" date="2010" name="Nat. Biotechnol.">
        <title>Draft genome sequence of the oilseed species Ricinus communis.</title>
        <authorList>
            <person name="Chan A.P."/>
            <person name="Crabtree J."/>
            <person name="Zhao Q."/>
            <person name="Lorenzi H."/>
            <person name="Orvis J."/>
            <person name="Puiu D."/>
            <person name="Melake-Berhan A."/>
            <person name="Jones K.M."/>
            <person name="Redman J."/>
            <person name="Chen G."/>
            <person name="Cahoon E.B."/>
            <person name="Gedil M."/>
            <person name="Stanke M."/>
            <person name="Haas B.J."/>
            <person name="Wortman J.R."/>
            <person name="Fraser-Liggett C.M."/>
            <person name="Ravel J."/>
            <person name="Rabinowicz P.D."/>
        </authorList>
    </citation>
    <scope>NUCLEOTIDE SEQUENCE [LARGE SCALE GENOMIC DNA]</scope>
    <source>
        <strain evidence="27">cv. Hale</strain>
    </source>
</reference>
<dbReference type="SMART" id="SM00220">
    <property type="entry name" value="S_TKc"/>
    <property type="match status" value="1"/>
</dbReference>
<dbReference type="InterPro" id="IPR051809">
    <property type="entry name" value="Plant_receptor-like_S/T_kinase"/>
</dbReference>
<dbReference type="InterPro" id="IPR001245">
    <property type="entry name" value="Ser-Thr/Tyr_kinase_cat_dom"/>
</dbReference>
<keyword evidence="15 22" id="KW-0067">ATP-binding</keyword>
<evidence type="ECO:0000259" key="25">
    <source>
        <dbReference type="PROSITE" id="PS50011"/>
    </source>
</evidence>
<evidence type="ECO:0000256" key="8">
    <source>
        <dbReference type="ARBA" id="ARBA00022614"/>
    </source>
</evidence>
<dbReference type="OrthoDB" id="676979at2759"/>
<feature type="chain" id="PRO_5002891531" description="non-specific serine/threonine protein kinase" evidence="24">
    <location>
        <begin position="20"/>
        <end position="1013"/>
    </location>
</feature>
<evidence type="ECO:0000256" key="16">
    <source>
        <dbReference type="ARBA" id="ARBA00022989"/>
    </source>
</evidence>
<dbReference type="InterPro" id="IPR000719">
    <property type="entry name" value="Prot_kinase_dom"/>
</dbReference>
<dbReference type="InterPro" id="IPR013210">
    <property type="entry name" value="LRR_N_plant-typ"/>
</dbReference>
<evidence type="ECO:0000256" key="10">
    <source>
        <dbReference type="ARBA" id="ARBA00022692"/>
    </source>
</evidence>
<evidence type="ECO:0000256" key="4">
    <source>
        <dbReference type="ARBA" id="ARBA00012513"/>
    </source>
</evidence>
<dbReference type="AlphaFoldDB" id="B9SLM2"/>
<evidence type="ECO:0000256" key="17">
    <source>
        <dbReference type="ARBA" id="ARBA00023136"/>
    </source>
</evidence>
<dbReference type="SUPFAM" id="SSF52047">
    <property type="entry name" value="RNI-like"/>
    <property type="match status" value="1"/>
</dbReference>
<keyword evidence="5" id="KW-1003">Cell membrane</keyword>
<evidence type="ECO:0000256" key="18">
    <source>
        <dbReference type="ARBA" id="ARBA00023170"/>
    </source>
</evidence>
<dbReference type="OMA" id="MEWNDIT"/>
<evidence type="ECO:0000256" key="20">
    <source>
        <dbReference type="ARBA" id="ARBA00047899"/>
    </source>
</evidence>
<dbReference type="PROSITE" id="PS00108">
    <property type="entry name" value="PROTEIN_KINASE_ST"/>
    <property type="match status" value="1"/>
</dbReference>
<dbReference type="Pfam" id="PF07714">
    <property type="entry name" value="PK_Tyr_Ser-Thr"/>
    <property type="match status" value="1"/>
</dbReference>
<evidence type="ECO:0000256" key="3">
    <source>
        <dbReference type="ARBA" id="ARBA00009592"/>
    </source>
</evidence>
<dbReference type="FunFam" id="3.80.10.10:FF:000383">
    <property type="entry name" value="Leucine-rich repeat receptor protein kinase EMS1"/>
    <property type="match status" value="1"/>
</dbReference>
<evidence type="ECO:0000256" key="23">
    <source>
        <dbReference type="SAM" id="Phobius"/>
    </source>
</evidence>
<dbReference type="eggNOG" id="ENOG502QPYS">
    <property type="taxonomic scope" value="Eukaryota"/>
</dbReference>
<dbReference type="InterPro" id="IPR057013">
    <property type="entry name" value="LRR_ComC"/>
</dbReference>
<dbReference type="InterPro" id="IPR017441">
    <property type="entry name" value="Protein_kinase_ATP_BS"/>
</dbReference>
<evidence type="ECO:0000313" key="26">
    <source>
        <dbReference type="EMBL" id="EEF35522.1"/>
    </source>
</evidence>
<keyword evidence="16 23" id="KW-1133">Transmembrane helix</keyword>
<keyword evidence="8" id="KW-0433">Leucine-rich repeat</keyword>
<evidence type="ECO:0000256" key="5">
    <source>
        <dbReference type="ARBA" id="ARBA00022475"/>
    </source>
</evidence>
<dbReference type="InterPro" id="IPR011009">
    <property type="entry name" value="Kinase-like_dom_sf"/>
</dbReference>
<name>B9SLM2_RICCO</name>
<gene>
    <name evidence="26" type="ORF">RCOM_0592990</name>
</gene>
<evidence type="ECO:0000256" key="22">
    <source>
        <dbReference type="PROSITE-ProRule" id="PRU10141"/>
    </source>
</evidence>
<keyword evidence="6" id="KW-0723">Serine/threonine-protein kinase</keyword>
<keyword evidence="14 26" id="KW-0418">Kinase</keyword>
<feature type="signal peptide" evidence="24">
    <location>
        <begin position="1"/>
        <end position="19"/>
    </location>
</feature>
<dbReference type="Gene3D" id="3.30.200.20">
    <property type="entry name" value="Phosphorylase Kinase, domain 1"/>
    <property type="match status" value="1"/>
</dbReference>
<dbReference type="FunFam" id="1.10.510.10:FF:000358">
    <property type="entry name" value="Putative leucine-rich repeat receptor-like serine/threonine-protein kinase"/>
    <property type="match status" value="1"/>
</dbReference>
<sequence>MKMPCALVLYAIILSFISSNCFLGYASEFKNETDKMALLAFKGAITSDPNGALNSWNTSLHYCQWQGISCSSKHRERVTILDLSSQGLVGPVSAHIGNLSFLRIIRLDNNSFHGKIPPEIGKLFRLRIFYLNNNSFHGEVPTNLSSCVSLREINFIDNNLAGKFPVELNSIPNLAALGLGQNNFKDNIPPSIGNFSSLILISLAETNLEGNIPEDIGRLTRLEYLLMPDNNLTGTIPASIYNLSRLTILSVARNQLMGNLSPDIGFNLPNIQQLALGLNHFTGLIPISLSNASQLHLISFTDNRFSGPIPVELGRLVNLSWIGLSGNMLGTKVGNDLRFISYLTNCTKLERLFVGGNLLKGPLPDAIANLSTQIRYLSLGINQIYGTIPEGIGNLVNLNFLDFQYMMLRGNIPDGIGKLHKLLELYIPGNQLVGQIPSTIGNLTSLYEMQLSQNNLSGKISPNLGDCQSLLRLDLSQNDLVSSIPQSVFGILSIVSINLSHNSLTGTLPLEIGNLKQIEDLDVSSNKVSGAIPSTLGLCLSLVKIRVNGNFLEGIIPEELSALRGLDELDLSHNNLSGMIPESLGSIPFLEILNLSFNDLEGEVPQAGILKNTSVISVTGNRKLCGGNPELKLPACVVLHSNKKGSSLATKLIAAIVVAFICLALVASFFIRRCKRSKSKERPSPLSLKDQFIKISYQELLQATDGFSDANLIGFGSYGSVYRGFLHQSQSFIAVKVFNLRHRGASKSFISECKALKHIRHRNLLKISSVCASVDYQGNDFRAVIYEFMPRGSLESWLHPQEVADNEHELRNLNLEQRLSIAIGVASAVEYLHCHCQPPIVHSDLKPSNVLLDEDMVAHVGDFGLAKVLSKVSDNAREDQSSSVIIKGSVGYVPPEYGMGEGLSTQGDAYSFGILLLEIFTARRPTDGMFQGELNLHNFCRMALPERVRDIVDPLLLPEENTGERVQNCLASVLRIGLSCSTETPRDRMEIRNAVRELHLVKNAYEREGINTT</sequence>
<evidence type="ECO:0000256" key="13">
    <source>
        <dbReference type="ARBA" id="ARBA00022741"/>
    </source>
</evidence>
<feature type="transmembrane region" description="Helical" evidence="23">
    <location>
        <begin position="652"/>
        <end position="671"/>
    </location>
</feature>
<evidence type="ECO:0000256" key="12">
    <source>
        <dbReference type="ARBA" id="ARBA00022737"/>
    </source>
</evidence>
<dbReference type="FunFam" id="3.80.10.10:FF:000275">
    <property type="entry name" value="Leucine-rich repeat receptor-like protein kinase"/>
    <property type="match status" value="1"/>
</dbReference>
<dbReference type="InterPro" id="IPR032675">
    <property type="entry name" value="LRR_dom_sf"/>
</dbReference>
<keyword evidence="12" id="KW-0677">Repeat</keyword>
<evidence type="ECO:0000256" key="9">
    <source>
        <dbReference type="ARBA" id="ARBA00022679"/>
    </source>
</evidence>
<evidence type="ECO:0000256" key="11">
    <source>
        <dbReference type="ARBA" id="ARBA00022729"/>
    </source>
</evidence>
<comment type="catalytic activity">
    <reaction evidence="21">
        <text>L-seryl-[protein] + ATP = O-phospho-L-seryl-[protein] + ADP + H(+)</text>
        <dbReference type="Rhea" id="RHEA:17989"/>
        <dbReference type="Rhea" id="RHEA-COMP:9863"/>
        <dbReference type="Rhea" id="RHEA-COMP:11604"/>
        <dbReference type="ChEBI" id="CHEBI:15378"/>
        <dbReference type="ChEBI" id="CHEBI:29999"/>
        <dbReference type="ChEBI" id="CHEBI:30616"/>
        <dbReference type="ChEBI" id="CHEBI:83421"/>
        <dbReference type="ChEBI" id="CHEBI:456216"/>
        <dbReference type="EC" id="2.7.11.1"/>
    </reaction>
</comment>
<dbReference type="EMBL" id="EQ974018">
    <property type="protein sequence ID" value="EEF35522.1"/>
    <property type="molecule type" value="Genomic_DNA"/>
</dbReference>
<keyword evidence="17 23" id="KW-0472">Membrane</keyword>
<evidence type="ECO:0000256" key="2">
    <source>
        <dbReference type="ARBA" id="ARBA00008684"/>
    </source>
</evidence>
<dbReference type="Pfam" id="PF08263">
    <property type="entry name" value="LRRNT_2"/>
    <property type="match status" value="1"/>
</dbReference>
<keyword evidence="27" id="KW-1185">Reference proteome</keyword>
<evidence type="ECO:0000256" key="19">
    <source>
        <dbReference type="ARBA" id="ARBA00023180"/>
    </source>
</evidence>
<dbReference type="InterPro" id="IPR008271">
    <property type="entry name" value="Ser/Thr_kinase_AS"/>
</dbReference>
<comment type="similarity">
    <text evidence="3">Belongs to the RLP family.</text>
</comment>
<evidence type="ECO:0000256" key="1">
    <source>
        <dbReference type="ARBA" id="ARBA00004251"/>
    </source>
</evidence>
<dbReference type="GO" id="GO:0005524">
    <property type="term" value="F:ATP binding"/>
    <property type="evidence" value="ECO:0007669"/>
    <property type="project" value="UniProtKB-UniRule"/>
</dbReference>
<protein>
    <recommendedName>
        <fullName evidence="4">non-specific serine/threonine protein kinase</fullName>
        <ecNumber evidence="4">2.7.11.1</ecNumber>
    </recommendedName>
</protein>